<organism evidence="1 2">
    <name type="scientific">Candidatus Nitrosymbiomonas proteolyticus</name>
    <dbReference type="NCBI Taxonomy" id="2608984"/>
    <lineage>
        <taxon>Bacteria</taxon>
        <taxon>Bacillati</taxon>
        <taxon>Armatimonadota</taxon>
        <taxon>Armatimonadota incertae sedis</taxon>
        <taxon>Candidatus Nitrosymbiomonas</taxon>
    </lineage>
</organism>
<evidence type="ECO:0000313" key="1">
    <source>
        <dbReference type="EMBL" id="BBO23480.1"/>
    </source>
</evidence>
<reference evidence="1" key="1">
    <citation type="journal article" name="DNA Res.">
        <title>The physiological potential of anammox bacteria as revealed by their core genome structure.</title>
        <authorList>
            <person name="Okubo T."/>
            <person name="Toyoda A."/>
            <person name="Fukuhara K."/>
            <person name="Uchiyama I."/>
            <person name="Harigaya Y."/>
            <person name="Kuroiwa M."/>
            <person name="Suzuki T."/>
            <person name="Murakami Y."/>
            <person name="Suwa Y."/>
            <person name="Takami H."/>
        </authorList>
    </citation>
    <scope>NUCLEOTIDE SEQUENCE</scope>
    <source>
        <strain evidence="1">317325-2</strain>
    </source>
</reference>
<accession>A0A809R7G8</accession>
<dbReference type="KEGG" id="npy:NPRO_10750"/>
<evidence type="ECO:0000313" key="2">
    <source>
        <dbReference type="Proteomes" id="UP000662873"/>
    </source>
</evidence>
<dbReference type="Proteomes" id="UP000662873">
    <property type="component" value="Chromosome"/>
</dbReference>
<dbReference type="EMBL" id="AP021858">
    <property type="protein sequence ID" value="BBO23480.1"/>
    <property type="molecule type" value="Genomic_DNA"/>
</dbReference>
<gene>
    <name evidence="1" type="ORF">NPRO_10750</name>
</gene>
<proteinExistence type="predicted"/>
<sequence>MRATLRAFLEGLIDYAGLFPPARLDMGPAVAQYLRYVVGPEAWLVRRFACPVSRLSEFGAELPADGARGIGVTAIGRGGDSLDSFLQGLALDLRDLESFASEFGERAAVECLEARTPPNACDFEAALQALSSAFEGDAFAEAGWEEGISDRLALIAEHPNVGAKARTGGLPDRGYPSARDLAEFLQQSIDLEIPFKLTAGLHHPFCHDDPEGRRSHGFLNVLAAAALHWEHQLSVSEIAAVLEDSEPGHFRFEDTAFGWTDLSGSIETVRDLRGALLTIGSCSVDEPLEDLASLGLAATQTP</sequence>
<name>A0A809R7G8_9BACT</name>
<protein>
    <submittedName>
        <fullName evidence="1">Uncharacterized protein</fullName>
    </submittedName>
</protein>
<dbReference type="AlphaFoldDB" id="A0A809R7G8"/>